<dbReference type="PANTHER" id="PTHR37792:SF1">
    <property type="entry name" value="RIBONUCLEASE MRP PROTEIN SUBUNIT RMP1"/>
    <property type="match status" value="1"/>
</dbReference>
<evidence type="ECO:0000313" key="4">
    <source>
        <dbReference type="Proteomes" id="UP000223968"/>
    </source>
</evidence>
<dbReference type="CDD" id="cd22573">
    <property type="entry name" value="RMP1_RBD"/>
    <property type="match status" value="1"/>
</dbReference>
<dbReference type="PANTHER" id="PTHR37792">
    <property type="entry name" value="RIBONUCLEASE MRP PROTEIN SUBUNIT RMP1"/>
    <property type="match status" value="1"/>
</dbReference>
<keyword evidence="4" id="KW-1185">Reference proteome</keyword>
<feature type="region of interest" description="Disordered" evidence="1">
    <location>
        <begin position="192"/>
        <end position="290"/>
    </location>
</feature>
<accession>A0A2B7Y145</accession>
<feature type="domain" description="RNase MRP protein 1 RNA binding" evidence="2">
    <location>
        <begin position="27"/>
        <end position="126"/>
    </location>
</feature>
<dbReference type="GO" id="GO:0000172">
    <property type="term" value="C:ribonuclease MRP complex"/>
    <property type="evidence" value="ECO:0007669"/>
    <property type="project" value="InterPro"/>
</dbReference>
<dbReference type="Pfam" id="PF20945">
    <property type="entry name" value="RMP1"/>
    <property type="match status" value="1"/>
</dbReference>
<evidence type="ECO:0000259" key="2">
    <source>
        <dbReference type="Pfam" id="PF20945"/>
    </source>
</evidence>
<dbReference type="EMBL" id="PDNB01000035">
    <property type="protein sequence ID" value="PGH14427.1"/>
    <property type="molecule type" value="Genomic_DNA"/>
</dbReference>
<name>A0A2B7Y145_9EURO</name>
<feature type="compositionally biased region" description="Basic and acidic residues" evidence="1">
    <location>
        <begin position="199"/>
        <end position="209"/>
    </location>
</feature>
<protein>
    <recommendedName>
        <fullName evidence="2">RNase MRP protein 1 RNA binding domain-containing protein</fullName>
    </recommendedName>
</protein>
<dbReference type="Proteomes" id="UP000223968">
    <property type="component" value="Unassembled WGS sequence"/>
</dbReference>
<sequence>MGPKALNTKSPKAPIPPSTSLHAILTTLHLLYHHNKNQHRGTKWWRWLAMLKRAMGRLLDEVDGWEKEGYEYSDEEDGGGRKKKVLERMRYVHFRVVPGCYGAFTTVIADTQFSSLGVVLLAVLAQAARAVRVAEDYYDPAAADHSTSASAPSVVQAEAGGTAGISGRDGDVKVDVGEVVERGRILTSAAGVGGKRKVKENDGGRKEQHLSSLPATSGEGDAEKIAEKPQQKDLSTRFDGDENGDRDEGVRLKSKKRRKEGGEEKGAKEERKKKKKKKKGDAIDDIFGGL</sequence>
<evidence type="ECO:0000313" key="3">
    <source>
        <dbReference type="EMBL" id="PGH14427.1"/>
    </source>
</evidence>
<comment type="caution">
    <text evidence="3">The sequence shown here is derived from an EMBL/GenBank/DDBJ whole genome shotgun (WGS) entry which is preliminary data.</text>
</comment>
<feature type="compositionally biased region" description="Basic and acidic residues" evidence="1">
    <location>
        <begin position="221"/>
        <end position="240"/>
    </location>
</feature>
<dbReference type="InterPro" id="IPR047205">
    <property type="entry name" value="RMP1"/>
</dbReference>
<dbReference type="GO" id="GO:0000294">
    <property type="term" value="P:nuclear-transcribed mRNA catabolic process, RNase MRP-dependent"/>
    <property type="evidence" value="ECO:0007669"/>
    <property type="project" value="TreeGrafter"/>
</dbReference>
<organism evidence="3 4">
    <name type="scientific">Helicocarpus griseus UAMH5409</name>
    <dbReference type="NCBI Taxonomy" id="1447875"/>
    <lineage>
        <taxon>Eukaryota</taxon>
        <taxon>Fungi</taxon>
        <taxon>Dikarya</taxon>
        <taxon>Ascomycota</taxon>
        <taxon>Pezizomycotina</taxon>
        <taxon>Eurotiomycetes</taxon>
        <taxon>Eurotiomycetidae</taxon>
        <taxon>Onygenales</taxon>
        <taxon>Ajellomycetaceae</taxon>
        <taxon>Helicocarpus</taxon>
    </lineage>
</organism>
<dbReference type="STRING" id="1447875.A0A2B7Y145"/>
<gene>
    <name evidence="3" type="ORF">AJ79_03070</name>
</gene>
<proteinExistence type="predicted"/>
<dbReference type="GO" id="GO:0000466">
    <property type="term" value="P:maturation of 5.8S rRNA from tricistronic rRNA transcript (SSU-rRNA, 5.8S rRNA, LSU-rRNA)"/>
    <property type="evidence" value="ECO:0007669"/>
    <property type="project" value="TreeGrafter"/>
</dbReference>
<dbReference type="OrthoDB" id="5414547at2759"/>
<evidence type="ECO:0000256" key="1">
    <source>
        <dbReference type="SAM" id="MobiDB-lite"/>
    </source>
</evidence>
<dbReference type="AlphaFoldDB" id="A0A2B7Y145"/>
<feature type="compositionally biased region" description="Basic and acidic residues" evidence="1">
    <location>
        <begin position="260"/>
        <end position="270"/>
    </location>
</feature>
<reference evidence="3 4" key="1">
    <citation type="submission" date="2017-10" db="EMBL/GenBank/DDBJ databases">
        <title>Comparative genomics in systemic dimorphic fungi from Ajellomycetaceae.</title>
        <authorList>
            <person name="Munoz J.F."/>
            <person name="Mcewen J.G."/>
            <person name="Clay O.K."/>
            <person name="Cuomo C.A."/>
        </authorList>
    </citation>
    <scope>NUCLEOTIDE SEQUENCE [LARGE SCALE GENOMIC DNA]</scope>
    <source>
        <strain evidence="3 4">UAMH5409</strain>
    </source>
</reference>
<dbReference type="GO" id="GO:0042134">
    <property type="term" value="F:rRNA primary transcript binding"/>
    <property type="evidence" value="ECO:0007669"/>
    <property type="project" value="InterPro"/>
</dbReference>
<dbReference type="InterPro" id="IPR047204">
    <property type="entry name" value="RMP1_RBD"/>
</dbReference>